<evidence type="ECO:0008006" key="10">
    <source>
        <dbReference type="Google" id="ProtNLM"/>
    </source>
</evidence>
<evidence type="ECO:0000313" key="9">
    <source>
        <dbReference type="Proteomes" id="UP000001508"/>
    </source>
</evidence>
<dbReference type="eggNOG" id="COG0628">
    <property type="taxonomic scope" value="Bacteria"/>
</dbReference>
<dbReference type="FunCoup" id="D6Z677">
    <property type="interactions" value="254"/>
</dbReference>
<dbReference type="KEGG" id="dak:DaAHT2_2174"/>
<evidence type="ECO:0000313" key="8">
    <source>
        <dbReference type="EMBL" id="ADH86842.1"/>
    </source>
</evidence>
<dbReference type="AlphaFoldDB" id="D6Z677"/>
<dbReference type="Pfam" id="PF01594">
    <property type="entry name" value="AI-2E_transport"/>
    <property type="match status" value="1"/>
</dbReference>
<feature type="transmembrane region" description="Helical" evidence="7">
    <location>
        <begin position="301"/>
        <end position="334"/>
    </location>
</feature>
<sequence>MVLGYFLFLFAISSVLVGWLFWPFISVLVLAYLLTRLFRPIYQLINRRLPDFFASLATCTLVVLLVFIPLVFFVMALAQEAHGLYNWGRGAGATLGARLREFQTTPLFVHLQETAALLGYSLQPEDIGRALAGTARDLGLFLYDQASTWAANLMMFVLGFFLTIVTIFFLLMEHDRLLNYIFRLSPLPDDQERQLFAKFDEITGAVLIGNGICAVIQGIIGGLIFWAFNLGPPVLWGAIMAVLAFLPIVGIGLVMVPTVLFLLIKGNLVDAILLAILYGIITLFIESLLKPKLVGDRAKMHILLVFLSIIGGLNTFGFLGIIYGPLIVTAFLTLAEIYLANYDRYVKLPGAAWSSVGAGTEEKSGIDSPSAPKTSTRKN</sequence>
<feature type="transmembrane region" description="Helical" evidence="7">
    <location>
        <begin position="202"/>
        <end position="228"/>
    </location>
</feature>
<dbReference type="InterPro" id="IPR002549">
    <property type="entry name" value="AI-2E-like"/>
</dbReference>
<proteinExistence type="inferred from homology"/>
<reference evidence="9" key="1">
    <citation type="submission" date="2010-02" db="EMBL/GenBank/DDBJ databases">
        <title>Complete sequence of Desulfurivibrio alkaliphilus AHT2.</title>
        <authorList>
            <consortium name="US DOE Joint Genome Institute"/>
            <person name="Pitluck S."/>
            <person name="Chertkov O."/>
            <person name="Detter J.C."/>
            <person name="Han C."/>
            <person name="Tapia R."/>
            <person name="Larimer F."/>
            <person name="Land M."/>
            <person name="Hauser L."/>
            <person name="Kyrpides N."/>
            <person name="Mikhailova N."/>
            <person name="Sorokin D.Y."/>
            <person name="Muyzer G."/>
            <person name="Woyke T."/>
        </authorList>
    </citation>
    <scope>NUCLEOTIDE SEQUENCE [LARGE SCALE GENOMIC DNA]</scope>
    <source>
        <strain evidence="9">DSM 19089 / UNIQEM U267 / AHT2</strain>
    </source>
</reference>
<dbReference type="PANTHER" id="PTHR21716">
    <property type="entry name" value="TRANSMEMBRANE PROTEIN"/>
    <property type="match status" value="1"/>
</dbReference>
<gene>
    <name evidence="8" type="ordered locus">DaAHT2_2174</name>
</gene>
<dbReference type="HOGENOM" id="CLU_041771_2_2_7"/>
<feature type="transmembrane region" description="Helical" evidence="7">
    <location>
        <begin position="6"/>
        <end position="33"/>
    </location>
</feature>
<evidence type="ECO:0000256" key="6">
    <source>
        <dbReference type="SAM" id="MobiDB-lite"/>
    </source>
</evidence>
<keyword evidence="5 7" id="KW-0472">Membrane</keyword>
<dbReference type="InParanoid" id="D6Z677"/>
<organism evidence="8 9">
    <name type="scientific">Desulfurivibrio alkaliphilus (strain DSM 19089 / UNIQEM U267 / AHT2)</name>
    <dbReference type="NCBI Taxonomy" id="589865"/>
    <lineage>
        <taxon>Bacteria</taxon>
        <taxon>Pseudomonadati</taxon>
        <taxon>Thermodesulfobacteriota</taxon>
        <taxon>Desulfobulbia</taxon>
        <taxon>Desulfobulbales</taxon>
        <taxon>Desulfobulbaceae</taxon>
        <taxon>Desulfurivibrio</taxon>
    </lineage>
</organism>
<comment type="similarity">
    <text evidence="2">Belongs to the autoinducer-2 exporter (AI-2E) (TC 2.A.86) family.</text>
</comment>
<evidence type="ECO:0000256" key="3">
    <source>
        <dbReference type="ARBA" id="ARBA00022692"/>
    </source>
</evidence>
<comment type="subcellular location">
    <subcellularLocation>
        <location evidence="1">Membrane</location>
        <topology evidence="1">Multi-pass membrane protein</topology>
    </subcellularLocation>
</comment>
<protein>
    <recommendedName>
        <fullName evidence="10">AI-2E family transporter</fullName>
    </recommendedName>
</protein>
<feature type="transmembrane region" description="Helical" evidence="7">
    <location>
        <begin position="149"/>
        <end position="171"/>
    </location>
</feature>
<keyword evidence="4 7" id="KW-1133">Transmembrane helix</keyword>
<dbReference type="STRING" id="589865.DaAHT2_2174"/>
<feature type="transmembrane region" description="Helical" evidence="7">
    <location>
        <begin position="53"/>
        <end position="78"/>
    </location>
</feature>
<evidence type="ECO:0000256" key="1">
    <source>
        <dbReference type="ARBA" id="ARBA00004141"/>
    </source>
</evidence>
<evidence type="ECO:0000256" key="4">
    <source>
        <dbReference type="ARBA" id="ARBA00022989"/>
    </source>
</evidence>
<feature type="transmembrane region" description="Helical" evidence="7">
    <location>
        <begin position="271"/>
        <end position="289"/>
    </location>
</feature>
<dbReference type="GO" id="GO:0016020">
    <property type="term" value="C:membrane"/>
    <property type="evidence" value="ECO:0007669"/>
    <property type="project" value="UniProtKB-SubCell"/>
</dbReference>
<keyword evidence="9" id="KW-1185">Reference proteome</keyword>
<evidence type="ECO:0000256" key="5">
    <source>
        <dbReference type="ARBA" id="ARBA00023136"/>
    </source>
</evidence>
<accession>D6Z677</accession>
<dbReference type="EMBL" id="CP001940">
    <property type="protein sequence ID" value="ADH86842.1"/>
    <property type="molecule type" value="Genomic_DNA"/>
</dbReference>
<feature type="region of interest" description="Disordered" evidence="6">
    <location>
        <begin position="357"/>
        <end position="379"/>
    </location>
</feature>
<name>D6Z677_DESAT</name>
<keyword evidence="3 7" id="KW-0812">Transmembrane</keyword>
<feature type="transmembrane region" description="Helical" evidence="7">
    <location>
        <begin position="234"/>
        <end position="264"/>
    </location>
</feature>
<evidence type="ECO:0000256" key="7">
    <source>
        <dbReference type="SAM" id="Phobius"/>
    </source>
</evidence>
<dbReference type="Proteomes" id="UP000001508">
    <property type="component" value="Chromosome"/>
</dbReference>
<dbReference type="PANTHER" id="PTHR21716:SF4">
    <property type="entry name" value="TRANSMEMBRANE PROTEIN 245"/>
    <property type="match status" value="1"/>
</dbReference>
<evidence type="ECO:0000256" key="2">
    <source>
        <dbReference type="ARBA" id="ARBA00009773"/>
    </source>
</evidence>